<dbReference type="PANTHER" id="PTHR13812:SF19">
    <property type="entry name" value="KETIMINE REDUCTASE MU-CRYSTALLIN"/>
    <property type="match status" value="1"/>
</dbReference>
<dbReference type="Gene3D" id="3.30.1780.10">
    <property type="entry name" value="ornithine cyclodeaminase, domain 1"/>
    <property type="match status" value="1"/>
</dbReference>
<dbReference type="AlphaFoldDB" id="A0A0F8Y1L3"/>
<dbReference type="Pfam" id="PF02423">
    <property type="entry name" value="OCD_Mu_crystall"/>
    <property type="match status" value="1"/>
</dbReference>
<gene>
    <name evidence="1" type="ORF">LCGC14_3148750</name>
</gene>
<dbReference type="PANTHER" id="PTHR13812">
    <property type="entry name" value="KETIMINE REDUCTASE MU-CRYSTALLIN"/>
    <property type="match status" value="1"/>
</dbReference>
<accession>A0A0F8Y1L3</accession>
<dbReference type="SUPFAM" id="SSF51735">
    <property type="entry name" value="NAD(P)-binding Rossmann-fold domains"/>
    <property type="match status" value="1"/>
</dbReference>
<sequence>MTLWVDRCTPELEDAHWMLAQMEVLLEVQRKGGIQLGEEGYLTHPKDGFDRAITMSAWVDHPTTSSGVLGAKWVSSRVANLPDLPRGRSITMLNDGSTGLPVLCFDGTDLSNARTAIFACAAIARLISPWGRWGGTVGLLGAGRVHEWQAIYMHQLWPGIHLTVFDPDTKRAAEFAKLFGADIALNWQEAIEGADVVSCATAGAEPGWVPDDLVFTADMWINTSLRDVESHFFSRFPLVVVDDLELAMQQRTPFHRA</sequence>
<dbReference type="InterPro" id="IPR036291">
    <property type="entry name" value="NAD(P)-bd_dom_sf"/>
</dbReference>
<proteinExistence type="predicted"/>
<dbReference type="Gene3D" id="3.40.50.720">
    <property type="entry name" value="NAD(P)-binding Rossmann-like Domain"/>
    <property type="match status" value="1"/>
</dbReference>
<name>A0A0F8Y1L3_9ZZZZ</name>
<comment type="caution">
    <text evidence="1">The sequence shown here is derived from an EMBL/GenBank/DDBJ whole genome shotgun (WGS) entry which is preliminary data.</text>
</comment>
<dbReference type="InterPro" id="IPR023401">
    <property type="entry name" value="ODC_N"/>
</dbReference>
<dbReference type="GO" id="GO:0005737">
    <property type="term" value="C:cytoplasm"/>
    <property type="evidence" value="ECO:0007669"/>
    <property type="project" value="TreeGrafter"/>
</dbReference>
<feature type="non-terminal residue" evidence="1">
    <location>
        <position position="257"/>
    </location>
</feature>
<organism evidence="1">
    <name type="scientific">marine sediment metagenome</name>
    <dbReference type="NCBI Taxonomy" id="412755"/>
    <lineage>
        <taxon>unclassified sequences</taxon>
        <taxon>metagenomes</taxon>
        <taxon>ecological metagenomes</taxon>
    </lineage>
</organism>
<dbReference type="InterPro" id="IPR003462">
    <property type="entry name" value="ODC_Mu_crystall"/>
</dbReference>
<evidence type="ECO:0008006" key="2">
    <source>
        <dbReference type="Google" id="ProtNLM"/>
    </source>
</evidence>
<evidence type="ECO:0000313" key="1">
    <source>
        <dbReference type="EMBL" id="KKK48079.1"/>
    </source>
</evidence>
<dbReference type="EMBL" id="LAZR01069256">
    <property type="protein sequence ID" value="KKK48079.1"/>
    <property type="molecule type" value="Genomic_DNA"/>
</dbReference>
<protein>
    <recommendedName>
        <fullName evidence="2">Ornithine cyclodeaminase</fullName>
    </recommendedName>
</protein>
<reference evidence="1" key="1">
    <citation type="journal article" date="2015" name="Nature">
        <title>Complex archaea that bridge the gap between prokaryotes and eukaryotes.</title>
        <authorList>
            <person name="Spang A."/>
            <person name="Saw J.H."/>
            <person name="Jorgensen S.L."/>
            <person name="Zaremba-Niedzwiedzka K."/>
            <person name="Martijn J."/>
            <person name="Lind A.E."/>
            <person name="van Eijk R."/>
            <person name="Schleper C."/>
            <person name="Guy L."/>
            <person name="Ettema T.J."/>
        </authorList>
    </citation>
    <scope>NUCLEOTIDE SEQUENCE</scope>
</reference>